<name>A0A3L6L5K1_9TRYP</name>
<accession>A0A3L6L5K1</accession>
<evidence type="ECO:0000256" key="1">
    <source>
        <dbReference type="SAM" id="SignalP"/>
    </source>
</evidence>
<comment type="caution">
    <text evidence="2">The sequence shown here is derived from an EMBL/GenBank/DDBJ whole genome shotgun (WGS) entry which is preliminary data.</text>
</comment>
<keyword evidence="1" id="KW-0732">Signal</keyword>
<evidence type="ECO:0000313" key="2">
    <source>
        <dbReference type="EMBL" id="RHW71919.1"/>
    </source>
</evidence>
<dbReference type="EMBL" id="QSBY01000006">
    <property type="protein sequence ID" value="RHW72032.1"/>
    <property type="molecule type" value="Genomic_DNA"/>
</dbReference>
<evidence type="ECO:0000313" key="3">
    <source>
        <dbReference type="EMBL" id="RHW72032.1"/>
    </source>
</evidence>
<dbReference type="EMBL" id="QSBY01000006">
    <property type="protein sequence ID" value="RHW71919.1"/>
    <property type="molecule type" value="Genomic_DNA"/>
</dbReference>
<feature type="signal peptide" evidence="1">
    <location>
        <begin position="1"/>
        <end position="23"/>
    </location>
</feature>
<evidence type="ECO:0000313" key="4">
    <source>
        <dbReference type="EMBL" id="RHW72039.1"/>
    </source>
</evidence>
<organism evidence="2">
    <name type="scientific">Trypanosoma brucei equiperdum</name>
    <dbReference type="NCBI Taxonomy" id="630700"/>
    <lineage>
        <taxon>Eukaryota</taxon>
        <taxon>Discoba</taxon>
        <taxon>Euglenozoa</taxon>
        <taxon>Kinetoplastea</taxon>
        <taxon>Metakinetoplastina</taxon>
        <taxon>Trypanosomatida</taxon>
        <taxon>Trypanosomatidae</taxon>
        <taxon>Trypanosoma</taxon>
    </lineage>
</organism>
<sequence length="81" mass="8157">MPPLQKPAAILLAALLAAGLTDAAANGLKAGAANLACEPSTKLKSTTNYVKTKAEAALNNLKATSDVATVISLLRAEQGKP</sequence>
<reference evidence="2" key="1">
    <citation type="submission" date="2018-09" db="EMBL/GenBank/DDBJ databases">
        <title>whole genome sequence of T. equiperdum IVM-t1 strain.</title>
        <authorList>
            <person name="Suganuma K."/>
        </authorList>
    </citation>
    <scope>NUCLEOTIDE SEQUENCE [LARGE SCALE GENOMIC DNA]</scope>
    <source>
        <strain evidence="2">IVM-t1</strain>
    </source>
</reference>
<proteinExistence type="predicted"/>
<protein>
    <submittedName>
        <fullName evidence="2">Trypanosome variant surface glycoprotein (A-type)</fullName>
    </submittedName>
</protein>
<gene>
    <name evidence="3" type="ORF">DPX39_060066600</name>
    <name evidence="4" type="ORF">DPX39_060072700</name>
    <name evidence="2" type="ORF">DPX39_060078800</name>
</gene>
<dbReference type="EMBL" id="QSBY01000006">
    <property type="protein sequence ID" value="RHW72039.1"/>
    <property type="molecule type" value="Genomic_DNA"/>
</dbReference>
<feature type="chain" id="PRO_5036083788" evidence="1">
    <location>
        <begin position="24"/>
        <end position="81"/>
    </location>
</feature>
<dbReference type="Proteomes" id="UP000266743">
    <property type="component" value="Chromosome 6"/>
</dbReference>
<dbReference type="AlphaFoldDB" id="A0A3L6L5K1"/>